<keyword evidence="2" id="KW-0479">Metal-binding</keyword>
<comment type="cofactor">
    <cofactor evidence="2">
        <name>Fe(2+)</name>
        <dbReference type="ChEBI" id="CHEBI:29033"/>
    </cofactor>
    <text evidence="2">Binds 1 Fe(2+) ion.</text>
</comment>
<sequence length="155" mass="17760">MILNILTYPNNFLRGKNRILRDILSTETQTFIENLKETMLVKDGVGLAARQVGNEDQIFVVQIDKNIEVFINAKIVYSSFIKSELEEGCLSVPDVYGLVSRPKTILVKYYNQIGQLKIKRFSNLIAHVVQHEYDHNQGVLFIDKVKELTHGIIPQ</sequence>
<feature type="binding site" evidence="2">
    <location>
        <position position="135"/>
    </location>
    <ligand>
        <name>Fe cation</name>
        <dbReference type="ChEBI" id="CHEBI:24875"/>
    </ligand>
</feature>
<proteinExistence type="inferred from homology"/>
<comment type="caution">
    <text evidence="3">The sequence shown here is derived from an EMBL/GenBank/DDBJ whole genome shotgun (WGS) entry which is preliminary data.</text>
</comment>
<keyword evidence="2" id="KW-0408">Iron</keyword>
<dbReference type="GO" id="GO:0046872">
    <property type="term" value="F:metal ion binding"/>
    <property type="evidence" value="ECO:0007669"/>
    <property type="project" value="UniProtKB-KW"/>
</dbReference>
<dbReference type="Gene3D" id="3.90.45.10">
    <property type="entry name" value="Peptide deformylase"/>
    <property type="match status" value="1"/>
</dbReference>
<evidence type="ECO:0000256" key="1">
    <source>
        <dbReference type="ARBA" id="ARBA00010759"/>
    </source>
</evidence>
<dbReference type="PANTHER" id="PTHR10458">
    <property type="entry name" value="PEPTIDE DEFORMYLASE"/>
    <property type="match status" value="1"/>
</dbReference>
<accession>A0A2M7VDV5</accession>
<dbReference type="PIRSF" id="PIRSF004749">
    <property type="entry name" value="Pep_def"/>
    <property type="match status" value="1"/>
</dbReference>
<feature type="binding site" evidence="2">
    <location>
        <position position="89"/>
    </location>
    <ligand>
        <name>Fe cation</name>
        <dbReference type="ChEBI" id="CHEBI:24875"/>
    </ligand>
</feature>
<dbReference type="EMBL" id="PFPO01000073">
    <property type="protein sequence ID" value="PIZ98660.1"/>
    <property type="molecule type" value="Genomic_DNA"/>
</dbReference>
<dbReference type="AlphaFoldDB" id="A0A2M7VDV5"/>
<dbReference type="InterPro" id="IPR036821">
    <property type="entry name" value="Peptide_deformylase_sf"/>
</dbReference>
<dbReference type="HAMAP" id="MF_00163">
    <property type="entry name" value="Pep_deformylase"/>
    <property type="match status" value="1"/>
</dbReference>
<evidence type="ECO:0000313" key="4">
    <source>
        <dbReference type="Proteomes" id="UP000230405"/>
    </source>
</evidence>
<dbReference type="PRINTS" id="PR01576">
    <property type="entry name" value="PDEFORMYLASE"/>
</dbReference>
<comment type="similarity">
    <text evidence="1 2">Belongs to the polypeptide deformylase family.</text>
</comment>
<feature type="active site" evidence="2">
    <location>
        <position position="132"/>
    </location>
</feature>
<dbReference type="PANTHER" id="PTHR10458:SF22">
    <property type="entry name" value="PEPTIDE DEFORMYLASE"/>
    <property type="match status" value="1"/>
</dbReference>
<dbReference type="NCBIfam" id="TIGR00079">
    <property type="entry name" value="pept_deformyl"/>
    <property type="match status" value="1"/>
</dbReference>
<protein>
    <recommendedName>
        <fullName evidence="2">Peptide deformylase</fullName>
        <shortName evidence="2">PDF</shortName>
        <ecNumber evidence="2">3.5.1.88</ecNumber>
    </recommendedName>
    <alternativeName>
        <fullName evidence="2">Polypeptide deformylase</fullName>
    </alternativeName>
</protein>
<evidence type="ECO:0000256" key="2">
    <source>
        <dbReference type="HAMAP-Rule" id="MF_00163"/>
    </source>
</evidence>
<name>A0A2M7VDV5_9BACT</name>
<dbReference type="SUPFAM" id="SSF56420">
    <property type="entry name" value="Peptide deformylase"/>
    <property type="match status" value="1"/>
</dbReference>
<dbReference type="GO" id="GO:0042586">
    <property type="term" value="F:peptide deformylase activity"/>
    <property type="evidence" value="ECO:0007669"/>
    <property type="project" value="UniProtKB-UniRule"/>
</dbReference>
<dbReference type="EC" id="3.5.1.88" evidence="2"/>
<reference evidence="4" key="1">
    <citation type="submission" date="2017-09" db="EMBL/GenBank/DDBJ databases">
        <title>Depth-based differentiation of microbial function through sediment-hosted aquifers and enrichment of novel symbionts in the deep terrestrial subsurface.</title>
        <authorList>
            <person name="Probst A.J."/>
            <person name="Ladd B."/>
            <person name="Jarett J.K."/>
            <person name="Geller-Mcgrath D.E."/>
            <person name="Sieber C.M.K."/>
            <person name="Emerson J.B."/>
            <person name="Anantharaman K."/>
            <person name="Thomas B.C."/>
            <person name="Malmstrom R."/>
            <person name="Stieglmeier M."/>
            <person name="Klingl A."/>
            <person name="Woyke T."/>
            <person name="Ryan C.M."/>
            <person name="Banfield J.F."/>
        </authorList>
    </citation>
    <scope>NUCLEOTIDE SEQUENCE [LARGE SCALE GENOMIC DNA]</scope>
</reference>
<feature type="binding site" evidence="2">
    <location>
        <position position="131"/>
    </location>
    <ligand>
        <name>Fe cation</name>
        <dbReference type="ChEBI" id="CHEBI:24875"/>
    </ligand>
</feature>
<dbReference type="CDD" id="cd00487">
    <property type="entry name" value="Pep_deformylase"/>
    <property type="match status" value="1"/>
</dbReference>
<comment type="function">
    <text evidence="2">Removes the formyl group from the N-terminal Met of newly synthesized proteins. Requires at least a dipeptide for an efficient rate of reaction. N-terminal L-methionine is a prerequisite for activity but the enzyme has broad specificity at other positions.</text>
</comment>
<gene>
    <name evidence="2 3" type="primary">def</name>
    <name evidence="3" type="ORF">COX77_03985</name>
</gene>
<dbReference type="Proteomes" id="UP000230405">
    <property type="component" value="Unassembled WGS sequence"/>
</dbReference>
<dbReference type="GO" id="GO:0006412">
    <property type="term" value="P:translation"/>
    <property type="evidence" value="ECO:0007669"/>
    <property type="project" value="UniProtKB-UniRule"/>
</dbReference>
<organism evidence="3 4">
    <name type="scientific">Candidatus Komeilibacteria bacterium CG_4_10_14_0_2_um_filter_37_10</name>
    <dbReference type="NCBI Taxonomy" id="1974470"/>
    <lineage>
        <taxon>Bacteria</taxon>
        <taxon>Candidatus Komeiliibacteriota</taxon>
    </lineage>
</organism>
<comment type="catalytic activity">
    <reaction evidence="2">
        <text>N-terminal N-formyl-L-methionyl-[peptide] + H2O = N-terminal L-methionyl-[peptide] + formate</text>
        <dbReference type="Rhea" id="RHEA:24420"/>
        <dbReference type="Rhea" id="RHEA-COMP:10639"/>
        <dbReference type="Rhea" id="RHEA-COMP:10640"/>
        <dbReference type="ChEBI" id="CHEBI:15377"/>
        <dbReference type="ChEBI" id="CHEBI:15740"/>
        <dbReference type="ChEBI" id="CHEBI:49298"/>
        <dbReference type="ChEBI" id="CHEBI:64731"/>
        <dbReference type="EC" id="3.5.1.88"/>
    </reaction>
</comment>
<dbReference type="InterPro" id="IPR023635">
    <property type="entry name" value="Peptide_deformylase"/>
</dbReference>
<evidence type="ECO:0000313" key="3">
    <source>
        <dbReference type="EMBL" id="PIZ98660.1"/>
    </source>
</evidence>
<keyword evidence="2" id="KW-0648">Protein biosynthesis</keyword>
<dbReference type="Pfam" id="PF01327">
    <property type="entry name" value="Pep_deformylase"/>
    <property type="match status" value="1"/>
</dbReference>
<keyword evidence="2" id="KW-0378">Hydrolase</keyword>